<gene>
    <name evidence="1" type="ORF">G2W53_038943</name>
</gene>
<protein>
    <submittedName>
        <fullName evidence="1">Uncharacterized protein</fullName>
    </submittedName>
</protein>
<evidence type="ECO:0000313" key="2">
    <source>
        <dbReference type="Proteomes" id="UP000634136"/>
    </source>
</evidence>
<dbReference type="EMBL" id="JAAIUW010000012">
    <property type="protein sequence ID" value="KAF7806782.1"/>
    <property type="molecule type" value="Genomic_DNA"/>
</dbReference>
<accession>A0A834W2F0</accession>
<comment type="caution">
    <text evidence="1">The sequence shown here is derived from an EMBL/GenBank/DDBJ whole genome shotgun (WGS) entry which is preliminary data.</text>
</comment>
<proteinExistence type="predicted"/>
<sequence length="36" mass="4205">MKKQRRRIVALVSMDTWQQSTQAVLLFSLAGECPRR</sequence>
<keyword evidence="2" id="KW-1185">Reference proteome</keyword>
<dbReference type="AlphaFoldDB" id="A0A834W2F0"/>
<dbReference type="Proteomes" id="UP000634136">
    <property type="component" value="Unassembled WGS sequence"/>
</dbReference>
<name>A0A834W2F0_9FABA</name>
<reference evidence="1" key="1">
    <citation type="submission" date="2020-09" db="EMBL/GenBank/DDBJ databases">
        <title>Genome-Enabled Discovery of Anthraquinone Biosynthesis in Senna tora.</title>
        <authorList>
            <person name="Kang S.-H."/>
            <person name="Pandey R.P."/>
            <person name="Lee C.-M."/>
            <person name="Sim J.-S."/>
            <person name="Jeong J.-T."/>
            <person name="Choi B.-S."/>
            <person name="Jung M."/>
            <person name="Ginzburg D."/>
            <person name="Zhao K."/>
            <person name="Won S.Y."/>
            <person name="Oh T.-J."/>
            <person name="Yu Y."/>
            <person name="Kim N.-H."/>
            <person name="Lee O.R."/>
            <person name="Lee T.-H."/>
            <person name="Bashyal P."/>
            <person name="Kim T.-S."/>
            <person name="Lee W.-H."/>
            <person name="Kawkins C."/>
            <person name="Kim C.-K."/>
            <person name="Kim J.S."/>
            <person name="Ahn B.O."/>
            <person name="Rhee S.Y."/>
            <person name="Sohng J.K."/>
        </authorList>
    </citation>
    <scope>NUCLEOTIDE SEQUENCE</scope>
    <source>
        <tissue evidence="1">Leaf</tissue>
    </source>
</reference>
<organism evidence="1 2">
    <name type="scientific">Senna tora</name>
    <dbReference type="NCBI Taxonomy" id="362788"/>
    <lineage>
        <taxon>Eukaryota</taxon>
        <taxon>Viridiplantae</taxon>
        <taxon>Streptophyta</taxon>
        <taxon>Embryophyta</taxon>
        <taxon>Tracheophyta</taxon>
        <taxon>Spermatophyta</taxon>
        <taxon>Magnoliopsida</taxon>
        <taxon>eudicotyledons</taxon>
        <taxon>Gunneridae</taxon>
        <taxon>Pentapetalae</taxon>
        <taxon>rosids</taxon>
        <taxon>fabids</taxon>
        <taxon>Fabales</taxon>
        <taxon>Fabaceae</taxon>
        <taxon>Caesalpinioideae</taxon>
        <taxon>Cassia clade</taxon>
        <taxon>Senna</taxon>
    </lineage>
</organism>
<evidence type="ECO:0000313" key="1">
    <source>
        <dbReference type="EMBL" id="KAF7806782.1"/>
    </source>
</evidence>